<gene>
    <name evidence="9" type="ORF">ATJ97_2873</name>
</gene>
<name>A0A2A9EN69_9MICO</name>
<evidence type="ECO:0000256" key="2">
    <source>
        <dbReference type="ARBA" id="ARBA00022692"/>
    </source>
</evidence>
<evidence type="ECO:0000256" key="1">
    <source>
        <dbReference type="ARBA" id="ARBA00004141"/>
    </source>
</evidence>
<dbReference type="InterPro" id="IPR023494">
    <property type="entry name" value="Cyt_c_bgen_Ccs1/CcsB/ResB"/>
</dbReference>
<evidence type="ECO:0000313" key="10">
    <source>
        <dbReference type="Proteomes" id="UP000222106"/>
    </source>
</evidence>
<feature type="transmembrane region" description="Helical" evidence="7">
    <location>
        <begin position="57"/>
        <end position="75"/>
    </location>
</feature>
<comment type="subcellular location">
    <subcellularLocation>
        <location evidence="1">Membrane</location>
        <topology evidence="1">Multi-pass membrane protein</topology>
    </subcellularLocation>
</comment>
<dbReference type="Proteomes" id="UP000222106">
    <property type="component" value="Unassembled WGS sequence"/>
</dbReference>
<evidence type="ECO:0000256" key="7">
    <source>
        <dbReference type="SAM" id="Phobius"/>
    </source>
</evidence>
<dbReference type="AlphaFoldDB" id="A0A2A9EN69"/>
<keyword evidence="10" id="KW-1185">Reference proteome</keyword>
<keyword evidence="5 7" id="KW-0472">Membrane</keyword>
<feature type="compositionally biased region" description="Basic and acidic residues" evidence="6">
    <location>
        <begin position="560"/>
        <end position="569"/>
    </location>
</feature>
<dbReference type="PANTHER" id="PTHR31566:SF0">
    <property type="entry name" value="CYTOCHROME C BIOGENESIS PROTEIN CCS1, CHLOROPLASTIC"/>
    <property type="match status" value="1"/>
</dbReference>
<comment type="caution">
    <text evidence="9">The sequence shown here is derived from an EMBL/GenBank/DDBJ whole genome shotgun (WGS) entry which is preliminary data.</text>
</comment>
<keyword evidence="3" id="KW-0201">Cytochrome c-type biogenesis</keyword>
<dbReference type="GO" id="GO:0016020">
    <property type="term" value="C:membrane"/>
    <property type="evidence" value="ECO:0007669"/>
    <property type="project" value="UniProtKB-SubCell"/>
</dbReference>
<evidence type="ECO:0000256" key="6">
    <source>
        <dbReference type="SAM" id="MobiDB-lite"/>
    </source>
</evidence>
<reference evidence="9 10" key="1">
    <citation type="submission" date="2017-10" db="EMBL/GenBank/DDBJ databases">
        <title>Sequencing the genomes of 1000 actinobacteria strains.</title>
        <authorList>
            <person name="Klenk H.-P."/>
        </authorList>
    </citation>
    <scope>NUCLEOTIDE SEQUENCE [LARGE SCALE GENOMIC DNA]</scope>
    <source>
        <strain evidence="9 10">DSM 21838</strain>
    </source>
</reference>
<feature type="transmembrane region" description="Helical" evidence="7">
    <location>
        <begin position="112"/>
        <end position="134"/>
    </location>
</feature>
<evidence type="ECO:0000256" key="3">
    <source>
        <dbReference type="ARBA" id="ARBA00022748"/>
    </source>
</evidence>
<dbReference type="EMBL" id="PDJI01000004">
    <property type="protein sequence ID" value="PFG40348.1"/>
    <property type="molecule type" value="Genomic_DNA"/>
</dbReference>
<organism evidence="9 10">
    <name type="scientific">Georgenia soli</name>
    <dbReference type="NCBI Taxonomy" id="638953"/>
    <lineage>
        <taxon>Bacteria</taxon>
        <taxon>Bacillati</taxon>
        <taxon>Actinomycetota</taxon>
        <taxon>Actinomycetes</taxon>
        <taxon>Micrococcales</taxon>
        <taxon>Bogoriellaceae</taxon>
        <taxon>Georgenia</taxon>
    </lineage>
</organism>
<keyword evidence="2 7" id="KW-0812">Transmembrane</keyword>
<dbReference type="PANTHER" id="PTHR31566">
    <property type="entry name" value="CYTOCHROME C BIOGENESIS PROTEIN CCS1, CHLOROPLASTIC"/>
    <property type="match status" value="1"/>
</dbReference>
<feature type="transmembrane region" description="Helical" evidence="7">
    <location>
        <begin position="202"/>
        <end position="221"/>
    </location>
</feature>
<evidence type="ECO:0000313" key="9">
    <source>
        <dbReference type="EMBL" id="PFG40348.1"/>
    </source>
</evidence>
<feature type="domain" description="ResB-like" evidence="8">
    <location>
        <begin position="55"/>
        <end position="537"/>
    </location>
</feature>
<protein>
    <submittedName>
        <fullName evidence="9">Cytochrome c biogenesis protein</fullName>
    </submittedName>
</protein>
<dbReference type="GO" id="GO:0017004">
    <property type="term" value="P:cytochrome complex assembly"/>
    <property type="evidence" value="ECO:0007669"/>
    <property type="project" value="UniProtKB-KW"/>
</dbReference>
<evidence type="ECO:0000256" key="4">
    <source>
        <dbReference type="ARBA" id="ARBA00022989"/>
    </source>
</evidence>
<feature type="region of interest" description="Disordered" evidence="6">
    <location>
        <begin position="1"/>
        <end position="33"/>
    </location>
</feature>
<evidence type="ECO:0000259" key="8">
    <source>
        <dbReference type="Pfam" id="PF05140"/>
    </source>
</evidence>
<evidence type="ECO:0000256" key="5">
    <source>
        <dbReference type="ARBA" id="ARBA00023136"/>
    </source>
</evidence>
<proteinExistence type="predicted"/>
<dbReference type="Pfam" id="PF05140">
    <property type="entry name" value="ResB"/>
    <property type="match status" value="1"/>
</dbReference>
<feature type="region of interest" description="Disordered" evidence="6">
    <location>
        <begin position="545"/>
        <end position="613"/>
    </location>
</feature>
<dbReference type="OrthoDB" id="3949537at2"/>
<accession>A0A2A9EN69</accession>
<dbReference type="InterPro" id="IPR007816">
    <property type="entry name" value="ResB-like_domain"/>
</dbReference>
<sequence length="613" mass="65197">MTMARKAGTADATNLSSKAELGQPGPAPADPVQPAQPSLGLRGWLRWIWRQLTSMRVALMLLLLLAVAALPGSFFPQTPQDPAAVAEYHENYPAIAPWLERLGFFDVFGSPWFAAIYLLLFTSLIGCIVPRIGVHWRALRSQPPRVPRTFARFPVHEERTLSEAPDAVEAAVLRSLKGRYRTAVTPDGITAERGYLRETGNIVFHLSLVGVLLAMAAGQLFSYRGQALVVEGEAFANSVVDYDSFDPGTLFDAGDLKPFTFTLDEFTSEFTLDAQARDFAARVSVTEPDGSTREDTIKVNHPMNAGGANVYLSGNGYAPRLTVRDGAGEVAFSGPVPFLPEDAVYTSRGVVKVPDVSPGQEQLGLTGAFLPTAVVEPDGSGAYSIHPQPTAPLLVLTLWAGDLGLDDGVPQNVYVLDSDDMRQVYEEAPDGSPGSAEGGQRPVTIFLEPGATVDLPEGLGSVTFEDLPRFAALDLRYDPSLPYLLTFSVTAMLGLFGSLFVPRRRLWVRLAPGPDGGTSLSGAALARGDDPGLARDLERVLEAAGTTVHNGATAEPADVEEPRNPKPADDAGEAPGGPDDTAAVARPDADPSRARTGSGTTAGDQPAQEGTLR</sequence>
<feature type="transmembrane region" description="Helical" evidence="7">
    <location>
        <begin position="481"/>
        <end position="501"/>
    </location>
</feature>
<keyword evidence="4 7" id="KW-1133">Transmembrane helix</keyword>